<gene>
    <name evidence="2" type="ORF">AP75_04645</name>
</gene>
<keyword evidence="1" id="KW-1133">Transmembrane helix</keyword>
<sequence>MSTKNIDNEKLEVLDFNFQFIYILNSTLLFYIIDRIFHKYFYFIEIFGISPKFIELFSVFTLTAMISIILSIPLTFLFIKIINKKFLKIINLIKKD</sequence>
<feature type="transmembrane region" description="Helical" evidence="1">
    <location>
        <begin position="53"/>
        <end position="79"/>
    </location>
</feature>
<keyword evidence="1" id="KW-0812">Transmembrane</keyword>
<protein>
    <submittedName>
        <fullName evidence="2">Uncharacterized protein</fullName>
    </submittedName>
</protein>
<keyword evidence="1" id="KW-0472">Membrane</keyword>
<organism evidence="2 3">
    <name type="scientific">Kaistella haifensis DSM 19056</name>
    <dbReference type="NCBI Taxonomy" id="1450526"/>
    <lineage>
        <taxon>Bacteria</taxon>
        <taxon>Pseudomonadati</taxon>
        <taxon>Bacteroidota</taxon>
        <taxon>Flavobacteriia</taxon>
        <taxon>Flavobacteriales</taxon>
        <taxon>Weeksellaceae</taxon>
        <taxon>Chryseobacterium group</taxon>
        <taxon>Kaistella</taxon>
    </lineage>
</organism>
<evidence type="ECO:0000313" key="3">
    <source>
        <dbReference type="Proteomes" id="UP000197587"/>
    </source>
</evidence>
<feature type="transmembrane region" description="Helical" evidence="1">
    <location>
        <begin position="12"/>
        <end position="33"/>
    </location>
</feature>
<dbReference type="AlphaFoldDB" id="A0A246BAN9"/>
<comment type="caution">
    <text evidence="2">The sequence shown here is derived from an EMBL/GenBank/DDBJ whole genome shotgun (WGS) entry which is preliminary data.</text>
</comment>
<evidence type="ECO:0000313" key="2">
    <source>
        <dbReference type="EMBL" id="OWK98753.1"/>
    </source>
</evidence>
<reference evidence="2 3" key="1">
    <citation type="submission" date="2017-05" db="EMBL/GenBank/DDBJ databases">
        <title>Genome of Chryseobacterium haifense.</title>
        <authorList>
            <person name="Newman J.D."/>
        </authorList>
    </citation>
    <scope>NUCLEOTIDE SEQUENCE [LARGE SCALE GENOMIC DNA]</scope>
    <source>
        <strain evidence="2 3">DSM 19056</strain>
    </source>
</reference>
<accession>A0A246BAN9</accession>
<keyword evidence="3" id="KW-1185">Reference proteome</keyword>
<name>A0A246BAN9_9FLAO</name>
<dbReference type="EMBL" id="JASZ02000006">
    <property type="protein sequence ID" value="OWK98753.1"/>
    <property type="molecule type" value="Genomic_DNA"/>
</dbReference>
<dbReference type="Proteomes" id="UP000197587">
    <property type="component" value="Unassembled WGS sequence"/>
</dbReference>
<proteinExistence type="predicted"/>
<evidence type="ECO:0000256" key="1">
    <source>
        <dbReference type="SAM" id="Phobius"/>
    </source>
</evidence>